<comment type="caution">
    <text evidence="3">The sequence shown here is derived from an EMBL/GenBank/DDBJ whole genome shotgun (WGS) entry which is preliminary data.</text>
</comment>
<dbReference type="EMBL" id="JAENGZ010000810">
    <property type="protein sequence ID" value="KAG6953631.1"/>
    <property type="molecule type" value="Genomic_DNA"/>
</dbReference>
<evidence type="ECO:0000256" key="1">
    <source>
        <dbReference type="SAM" id="Coils"/>
    </source>
</evidence>
<reference evidence="3" key="1">
    <citation type="submission" date="2021-01" db="EMBL/GenBank/DDBJ databases">
        <title>Phytophthora aleatoria, a newly-described species from Pinus radiata is distinct from Phytophthora cactorum isolates based on comparative genomics.</title>
        <authorList>
            <person name="Mcdougal R."/>
            <person name="Panda P."/>
            <person name="Williams N."/>
            <person name="Studholme D.J."/>
        </authorList>
    </citation>
    <scope>NUCLEOTIDE SEQUENCE</scope>
    <source>
        <strain evidence="3">NZFS 3830</strain>
    </source>
</reference>
<sequence length="1114" mass="125950">MSLLVEEENATMPTLEEVVAFIDSWDTGSTSPDAVTTSESENDSSPFSKEDVESMLLDSFDGVLEDASFLPKKEPKLNDKKPIKKKRKKTPGASTRLQQRKKAEILALRALSEQLEGRLEQLKRGDDGSATQLQERLQSGVINQRLRAVLTEQMKVSKAMREVFRDQASLGNLNAIFGEPPGPVAHHPVANNSSAMIGELEKMVEGLYLDSAAVFQPKGSSSISSSLQVKQEQTRGKVFEITSTTFLPCSMSTALQGDAQMATLEELFEFIDCCVCPDVFTDNIDATDPWCEHAMLPPLDFPTDTTQGSPTTIDRTPRSLENNGLPTKPKRRRKRTGWSSSTGLQRRKRAELQFLREHVRDLEEYAERLKKRVGLITKENGMEGELACNWQEMAAVEYAERKKSEEMNLTLRRIMDHQLQRDIIIRHPTSKFPNAVTMSDVLLEPEDMATVAEALAFIDACEGSASPSVNGSTSGSDSGGSPLPDIQNVTMAIDSHMNTSDSKPQKPKRKRRSKNPAGYSTRLLHRKKAEMQQLREEAVRLETQVEKLKRTQAVGVGALAVHATQLKKKADFKWMELAMIEFQRRQSAEYTNRKLRALLANQMKVDEALRGIVTKNSVLEGMSFLYDKPPTSQDPLAAVDNSSVIMAELEKKVSEMYLSSTMLFDEEAEIPKIRCEMQRRVDQHQGLTVEIVTSAPLSCSMEVASSSLWKELTTIRTYPDKSFRYMQTSTPNVMEKNFDQILRGHGVATPMNGLQYMRKFEETDRVVLARAYRMLLPTDGLQLRANAWTIFSRSKTNPAEASELRSFVELYMEIQPGLSARAEDIAYLRDVAFETWTGQELSALAALSQAQWKALVEYERDARRQSEETNRRLKQILAHQLDTNKNLRCTLQKQSLLQGIDFVFCNTPTSTYSFTAFENSTAISWPSSSSIGFSVRIKFDKERGKVAEMKATTSVAGPMEEAAKLVWVEQNGQRPDPQKWARRMRGRKPNSQEKNWILTLTCQSYVKHVKGIQLLQKFEEPNRIVLVRTDLMTLTTEGLQFRDKCLTIITRSNTDPLHASVVRIYEEIYMDPQRGFSARPEDMVYAQNVVLKTLSWKLHECSHRLQDMLVCKFQ</sequence>
<gene>
    <name evidence="3" type="ORF">JG687_00012286</name>
</gene>
<keyword evidence="1" id="KW-0175">Coiled coil</keyword>
<dbReference type="VEuPathDB" id="FungiDB:PC110_g13362"/>
<dbReference type="OrthoDB" id="123884at2759"/>
<organism evidence="3 4">
    <name type="scientific">Phytophthora cactorum</name>
    <dbReference type="NCBI Taxonomy" id="29920"/>
    <lineage>
        <taxon>Eukaryota</taxon>
        <taxon>Sar</taxon>
        <taxon>Stramenopiles</taxon>
        <taxon>Oomycota</taxon>
        <taxon>Peronosporomycetes</taxon>
        <taxon>Peronosporales</taxon>
        <taxon>Peronosporaceae</taxon>
        <taxon>Phytophthora</taxon>
    </lineage>
</organism>
<protein>
    <submittedName>
        <fullName evidence="3">Uncharacterized protein</fullName>
    </submittedName>
</protein>
<feature type="region of interest" description="Disordered" evidence="2">
    <location>
        <begin position="302"/>
        <end position="344"/>
    </location>
</feature>
<dbReference type="PANTHER" id="PTHR35796">
    <property type="entry name" value="HYPOTHETICAL CYTOSOLIC PROTEIN"/>
    <property type="match status" value="1"/>
</dbReference>
<feature type="coiled-coil region" evidence="1">
    <location>
        <begin position="524"/>
        <end position="551"/>
    </location>
</feature>
<feature type="compositionally biased region" description="Basic residues" evidence="2">
    <location>
        <begin position="505"/>
        <end position="514"/>
    </location>
</feature>
<dbReference type="VEuPathDB" id="FungiDB:PC110_g13358"/>
<feature type="compositionally biased region" description="Basic and acidic residues" evidence="2">
    <location>
        <begin position="71"/>
        <end position="81"/>
    </location>
</feature>
<dbReference type="Proteomes" id="UP000688947">
    <property type="component" value="Unassembled WGS sequence"/>
</dbReference>
<feature type="compositionally biased region" description="Polar residues" evidence="2">
    <location>
        <begin position="28"/>
        <end position="47"/>
    </location>
</feature>
<dbReference type="VEuPathDB" id="FungiDB:PC110_g13363"/>
<feature type="compositionally biased region" description="Low complexity" evidence="2">
    <location>
        <begin position="465"/>
        <end position="481"/>
    </location>
</feature>
<dbReference type="PANTHER" id="PTHR35796:SF3">
    <property type="entry name" value="BHLH DOMAIN-CONTAINING PROTEIN"/>
    <property type="match status" value="1"/>
</dbReference>
<dbReference type="VEuPathDB" id="FungiDB:PC110_g13364"/>
<feature type="region of interest" description="Disordered" evidence="2">
    <location>
        <begin position="465"/>
        <end position="522"/>
    </location>
</feature>
<feature type="region of interest" description="Disordered" evidence="2">
    <location>
        <begin position="71"/>
        <end position="99"/>
    </location>
</feature>
<feature type="compositionally biased region" description="Polar residues" evidence="2">
    <location>
        <begin position="303"/>
        <end position="325"/>
    </location>
</feature>
<proteinExistence type="predicted"/>
<evidence type="ECO:0000313" key="3">
    <source>
        <dbReference type="EMBL" id="KAG6953631.1"/>
    </source>
</evidence>
<name>A0A8T1U257_9STRA</name>
<accession>A0A8T1U257</accession>
<feature type="region of interest" description="Disordered" evidence="2">
    <location>
        <begin position="28"/>
        <end position="52"/>
    </location>
</feature>
<evidence type="ECO:0000256" key="2">
    <source>
        <dbReference type="SAM" id="MobiDB-lite"/>
    </source>
</evidence>
<evidence type="ECO:0000313" key="4">
    <source>
        <dbReference type="Proteomes" id="UP000688947"/>
    </source>
</evidence>
<dbReference type="AlphaFoldDB" id="A0A8T1U257"/>